<comment type="caution">
    <text evidence="1">The sequence shown here is derived from an EMBL/GenBank/DDBJ whole genome shotgun (WGS) entry which is preliminary data.</text>
</comment>
<sequence length="192" mass="21715">MSMTECERRSVIGIGALSGVLLATGGCFSLPGSRRQAQDDRFATFTEYVPKKLDVKTELEQLEKWMPGAHLSKAHWVMQYRQEKREMLPYPDRPLWVNAVLVLDSEVTKAFVTASTGKVDRLPGIYPDLHQYVPEGDVFSSVPKEKADEILDVEHMIQDDPNIAEPHHFQTDQAVICSDSNLLILIATEYHM</sequence>
<evidence type="ECO:0000313" key="1">
    <source>
        <dbReference type="EMBL" id="ERH18424.1"/>
    </source>
</evidence>
<proteinExistence type="predicted"/>
<protein>
    <submittedName>
        <fullName evidence="1">Uncharacterized protein</fullName>
    </submittedName>
</protein>
<dbReference type="Proteomes" id="UP000016498">
    <property type="component" value="Unassembled WGS sequence"/>
</dbReference>
<organism evidence="1 2">
    <name type="scientific">Actinomyces johnsonii F0510</name>
    <dbReference type="NCBI Taxonomy" id="1227262"/>
    <lineage>
        <taxon>Bacteria</taxon>
        <taxon>Bacillati</taxon>
        <taxon>Actinomycetota</taxon>
        <taxon>Actinomycetes</taxon>
        <taxon>Actinomycetales</taxon>
        <taxon>Actinomycetaceae</taxon>
        <taxon>Actinomyces</taxon>
    </lineage>
</organism>
<evidence type="ECO:0000313" key="2">
    <source>
        <dbReference type="Proteomes" id="UP000016498"/>
    </source>
</evidence>
<dbReference type="PROSITE" id="PS51318">
    <property type="entry name" value="TAT"/>
    <property type="match status" value="1"/>
</dbReference>
<gene>
    <name evidence="1" type="ORF">HMPREF1549_01719</name>
</gene>
<dbReference type="InterPro" id="IPR006311">
    <property type="entry name" value="TAT_signal"/>
</dbReference>
<dbReference type="EMBL" id="AWSD01000175">
    <property type="protein sequence ID" value="ERH18424.1"/>
    <property type="molecule type" value="Genomic_DNA"/>
</dbReference>
<name>U1Q8N1_9ACTO</name>
<dbReference type="AlphaFoldDB" id="U1Q8N1"/>
<dbReference type="PATRIC" id="fig|1227262.3.peg.1411"/>
<dbReference type="HOGENOM" id="CLU_099331_0_0_11"/>
<accession>U1Q8N1</accession>
<reference evidence="1 2" key="1">
    <citation type="submission" date="2013-06" db="EMBL/GenBank/DDBJ databases">
        <authorList>
            <person name="Weinstock G."/>
            <person name="Sodergren E."/>
            <person name="Lobos E.A."/>
            <person name="Fulton L."/>
            <person name="Fulton R."/>
            <person name="Courtney L."/>
            <person name="Fronick C."/>
            <person name="O'Laughlin M."/>
            <person name="Godfrey J."/>
            <person name="Wilson R.M."/>
            <person name="Miner T."/>
            <person name="Farmer C."/>
            <person name="Delehaunty K."/>
            <person name="Cordes M."/>
            <person name="Minx P."/>
            <person name="Tomlinson C."/>
            <person name="Chen J."/>
            <person name="Wollam A."/>
            <person name="Pepin K.H."/>
            <person name="Bhonagiri V."/>
            <person name="Zhang X."/>
            <person name="Warren W."/>
            <person name="Mitreva M."/>
            <person name="Mardis E.R."/>
            <person name="Wilson R.K."/>
        </authorList>
    </citation>
    <scope>NUCLEOTIDE SEQUENCE [LARGE SCALE GENOMIC DNA]</scope>
    <source>
        <strain evidence="1 2">F0510</strain>
    </source>
</reference>